<dbReference type="PROSITE" id="PS50234">
    <property type="entry name" value="VWFA"/>
    <property type="match status" value="1"/>
</dbReference>
<dbReference type="SUPFAM" id="SSF53300">
    <property type="entry name" value="vWA-like"/>
    <property type="match status" value="1"/>
</dbReference>
<sequence length="406" mass="43087">MNAFSITRLLKDRGGNFAMMSALLFPITIGVAGIALDVNNAMQKKNDIQATADAAALAAASAMAQKGMPLPDAQTLARDILASQLLDHSADSGMSDADRAALKDEIKKATVVSSSQTVNTGSSKGFQLKLETAYNLQLNPITSLIAGKTVTIRVISTASSNMDTQNGISMYLALDRSGSMSFITDQKNPSVNSCSNYTEDSWPNAAFYYPCYIRKVEALKTAANVLFNSLNKSDPAGTLVRVGAVSYTDQTQQPTPISWGTAAASSYVSALPNRPTGGTDATGAMKIAYDALKSSNSTEASAQKAKGNDSFNRFIVLMTDGEMTGNSSYWDSSLDQQVRTSCAAAKNDGIKIFTVAFMAPTRGKSLLSYCASSSDYYYEPDDMAELVQAFGDIANKAAKSATRLTN</sequence>
<evidence type="ECO:0000313" key="3">
    <source>
        <dbReference type="EMBL" id="MDO1581952.1"/>
    </source>
</evidence>
<dbReference type="Pfam" id="PF13400">
    <property type="entry name" value="Tad"/>
    <property type="match status" value="1"/>
</dbReference>
<accession>A0ABT8SU60</accession>
<reference evidence="3" key="1">
    <citation type="journal article" date="2015" name="Int. J. Syst. Evol. Microbiol.">
        <title>Rhizobium oryzicola sp. nov., potential plant-growth-promoting endophytic bacteria isolated from rice roots.</title>
        <authorList>
            <person name="Zhang X.X."/>
            <person name="Gao J.S."/>
            <person name="Cao Y.H."/>
            <person name="Sheirdil R.A."/>
            <person name="Wang X.C."/>
            <person name="Zhang L."/>
        </authorList>
    </citation>
    <scope>NUCLEOTIDE SEQUENCE</scope>
    <source>
        <strain evidence="3">05753</strain>
    </source>
</reference>
<dbReference type="InterPro" id="IPR036465">
    <property type="entry name" value="vWFA_dom_sf"/>
</dbReference>
<gene>
    <name evidence="3" type="ORF">Q2T52_07575</name>
</gene>
<evidence type="ECO:0000313" key="4">
    <source>
        <dbReference type="Proteomes" id="UP001169006"/>
    </source>
</evidence>
<dbReference type="SMART" id="SM00327">
    <property type="entry name" value="VWA"/>
    <property type="match status" value="1"/>
</dbReference>
<dbReference type="EMBL" id="JAUKWQ010000002">
    <property type="protein sequence ID" value="MDO1581952.1"/>
    <property type="molecule type" value="Genomic_DNA"/>
</dbReference>
<keyword evidence="1" id="KW-1133">Transmembrane helix</keyword>
<feature type="domain" description="VWFA" evidence="2">
    <location>
        <begin position="169"/>
        <end position="393"/>
    </location>
</feature>
<keyword evidence="1" id="KW-0812">Transmembrane</keyword>
<dbReference type="CDD" id="cd00198">
    <property type="entry name" value="vWFA"/>
    <property type="match status" value="1"/>
</dbReference>
<organism evidence="3 4">
    <name type="scientific">Rhizobium oryzicola</name>
    <dbReference type="NCBI Taxonomy" id="1232668"/>
    <lineage>
        <taxon>Bacteria</taxon>
        <taxon>Pseudomonadati</taxon>
        <taxon>Pseudomonadota</taxon>
        <taxon>Alphaproteobacteria</taxon>
        <taxon>Hyphomicrobiales</taxon>
        <taxon>Rhizobiaceae</taxon>
        <taxon>Rhizobium/Agrobacterium group</taxon>
        <taxon>Rhizobium</taxon>
    </lineage>
</organism>
<proteinExistence type="predicted"/>
<dbReference type="Proteomes" id="UP001169006">
    <property type="component" value="Unassembled WGS sequence"/>
</dbReference>
<dbReference type="InterPro" id="IPR002035">
    <property type="entry name" value="VWF_A"/>
</dbReference>
<dbReference type="InterPro" id="IPR028087">
    <property type="entry name" value="Tad_N"/>
</dbReference>
<name>A0ABT8SU60_9HYPH</name>
<keyword evidence="1" id="KW-0472">Membrane</keyword>
<dbReference type="Gene3D" id="3.40.50.410">
    <property type="entry name" value="von Willebrand factor, type A domain"/>
    <property type="match status" value="1"/>
</dbReference>
<comment type="caution">
    <text evidence="3">The sequence shown here is derived from an EMBL/GenBank/DDBJ whole genome shotgun (WGS) entry which is preliminary data.</text>
</comment>
<dbReference type="RefSeq" id="WP_302076111.1">
    <property type="nucleotide sequence ID" value="NZ_JAUKWQ010000002.1"/>
</dbReference>
<keyword evidence="4" id="KW-1185">Reference proteome</keyword>
<reference evidence="3" key="2">
    <citation type="submission" date="2023-07" db="EMBL/GenBank/DDBJ databases">
        <authorList>
            <person name="Sun H."/>
        </authorList>
    </citation>
    <scope>NUCLEOTIDE SEQUENCE</scope>
    <source>
        <strain evidence="3">05753</strain>
    </source>
</reference>
<evidence type="ECO:0000259" key="2">
    <source>
        <dbReference type="PROSITE" id="PS50234"/>
    </source>
</evidence>
<protein>
    <submittedName>
        <fullName evidence="3">VWA domain-containing protein</fullName>
    </submittedName>
</protein>
<evidence type="ECO:0000256" key="1">
    <source>
        <dbReference type="SAM" id="Phobius"/>
    </source>
</evidence>
<feature type="transmembrane region" description="Helical" evidence="1">
    <location>
        <begin position="17"/>
        <end position="36"/>
    </location>
</feature>
<dbReference type="Pfam" id="PF00092">
    <property type="entry name" value="VWA"/>
    <property type="match status" value="1"/>
</dbReference>